<comment type="caution">
    <text evidence="4">The sequence shown here is derived from an EMBL/GenBank/DDBJ whole genome shotgun (WGS) entry which is preliminary data.</text>
</comment>
<dbReference type="RefSeq" id="WP_115361764.1">
    <property type="nucleotide sequence ID" value="NZ_QDKL01000002.1"/>
</dbReference>
<evidence type="ECO:0000313" key="4">
    <source>
        <dbReference type="EMBL" id="RZF21901.1"/>
    </source>
</evidence>
<gene>
    <name evidence="4" type="ORF">DAY19_09430</name>
</gene>
<feature type="compositionally biased region" description="Polar residues" evidence="1">
    <location>
        <begin position="794"/>
        <end position="807"/>
    </location>
</feature>
<dbReference type="EMBL" id="QDKL01000002">
    <property type="protein sequence ID" value="RZF21901.1"/>
    <property type="molecule type" value="Genomic_DNA"/>
</dbReference>
<evidence type="ECO:0000259" key="3">
    <source>
        <dbReference type="Pfam" id="PF13400"/>
    </source>
</evidence>
<keyword evidence="2" id="KW-1133">Transmembrane helix</keyword>
<keyword evidence="2" id="KW-0812">Transmembrane</keyword>
<feature type="transmembrane region" description="Helical" evidence="2">
    <location>
        <begin position="20"/>
        <end position="45"/>
    </location>
</feature>
<sequence>MTQAKNKHHSQVIKNRKGQISVFFGVTLVAIFSFIAFVVNVGLFVKAKINMQNAVDSAAWSGAAAQARQLSNIAYLNWEMRNTYKEWMFKYYVLGQLANENTHETTGGNQMNFALKRFDETGAGFSSGIQGDHYNIPSICLHFGSENNENLCTIYQIPGLPRFHVAGIPDVSEEFEATMSAFVDLKAKNCMVRSTYNFSAAKNYAFAAGVSQNDIPIAAADRTGSWIQSMELALRMRNLEMIVNRPPVTEGICGGGGAPGCLNPEVLNNENQSMGIPMNDRPLKAYMAAMKNISGGVFKNNTAFANTFVLYELAPDTYNPSPQSLSNFLIPNDASYTNGETVVSAKRYLDLIPMVMNFSTFFTTFAPTTEALSTLGVSDSSGTAAEASCASTKTAFPVPGYILGFYKNPRVVTYYAVKAKAQYTGLLNPFGKPIEMAAYAAAKPFGGRIGPALVAPGSEYSESSYNIPRSDNSGGSRSTDYIMGFSTTNDPRLEDGAKVQGLPLPASNDFFLDVSSSDIAIGGVPSNVDTKFTLPNMIYNLNSETTNDGRLQNLPYNTDLNSPAPVTAGLFTRQQYEDLRRNIPNYTGMQAGVSAQDLIESYKNVRSPTNYDVLNYMVPTLLELETDDDAEHYSTHRYFNRDNETIGYFAPLFHANLLFKDQSNVKGVLYSYIEGLKDSVIVYRKALQAYAQKVRETPAQEADAYVAASKAIFNEDTDGDPSDVSTGTIGGPFGNCQKQSIASRFSYFILGEDQPPSEDNCNTAPLITTIGEYLNNFRGSSSLFYITSYRQNNNAQGPTPLLNNNLMRTGYSPGKDYGSENNGRSSNPLSGRDRNQRRNAYSTKLISLDSISSTDVGYGNNVSNYLESQRGFSPEGETPRTPEDIKTGADTIYNLLPREQLSEFGSDLFF</sequence>
<proteinExistence type="predicted"/>
<dbReference type="Proteomes" id="UP000443582">
    <property type="component" value="Unassembled WGS sequence"/>
</dbReference>
<name>A0ABY0IJ64_9BACT</name>
<evidence type="ECO:0000256" key="2">
    <source>
        <dbReference type="SAM" id="Phobius"/>
    </source>
</evidence>
<protein>
    <recommendedName>
        <fullName evidence="3">Putative Flp pilus-assembly TadG-like N-terminal domain-containing protein</fullName>
    </recommendedName>
</protein>
<reference evidence="5" key="1">
    <citation type="journal article" date="2019" name="Int. J. Syst. Evol. Microbiol.">
        <title>Halobacteriovorax valvorus sp. nov., a novel prokaryotic predator isolated from coastal seawater of China.</title>
        <authorList>
            <person name="Chen M.-X."/>
        </authorList>
    </citation>
    <scope>NUCLEOTIDE SEQUENCE [LARGE SCALE GENOMIC DNA]</scope>
    <source>
        <strain evidence="5">BL9</strain>
    </source>
</reference>
<organism evidence="4 5">
    <name type="scientific">Halobacteriovorax vibrionivorans</name>
    <dbReference type="NCBI Taxonomy" id="2152716"/>
    <lineage>
        <taxon>Bacteria</taxon>
        <taxon>Pseudomonadati</taxon>
        <taxon>Bdellovibrionota</taxon>
        <taxon>Bacteriovoracia</taxon>
        <taxon>Bacteriovoracales</taxon>
        <taxon>Halobacteriovoraceae</taxon>
        <taxon>Halobacteriovorax</taxon>
    </lineage>
</organism>
<keyword evidence="5" id="KW-1185">Reference proteome</keyword>
<evidence type="ECO:0000256" key="1">
    <source>
        <dbReference type="SAM" id="MobiDB-lite"/>
    </source>
</evidence>
<dbReference type="Pfam" id="PF13400">
    <property type="entry name" value="Tad"/>
    <property type="match status" value="1"/>
</dbReference>
<feature type="compositionally biased region" description="Polar residues" evidence="1">
    <location>
        <begin position="819"/>
        <end position="829"/>
    </location>
</feature>
<evidence type="ECO:0000313" key="5">
    <source>
        <dbReference type="Proteomes" id="UP000443582"/>
    </source>
</evidence>
<feature type="region of interest" description="Disordered" evidence="1">
    <location>
        <begin position="794"/>
        <end position="836"/>
    </location>
</feature>
<dbReference type="InterPro" id="IPR028087">
    <property type="entry name" value="Tad_N"/>
</dbReference>
<feature type="domain" description="Putative Flp pilus-assembly TadG-like N-terminal" evidence="3">
    <location>
        <begin position="18"/>
        <end position="65"/>
    </location>
</feature>
<accession>A0ABY0IJ64</accession>
<keyword evidence="2" id="KW-0472">Membrane</keyword>